<evidence type="ECO:0000256" key="14">
    <source>
        <dbReference type="HAMAP-Rule" id="MF_00047"/>
    </source>
</evidence>
<evidence type="ECO:0000259" key="18">
    <source>
        <dbReference type="PROSITE" id="PS50975"/>
    </source>
</evidence>
<dbReference type="Pfam" id="PF01820">
    <property type="entry name" value="Dala_Dala_lig_N"/>
    <property type="match status" value="1"/>
</dbReference>
<dbReference type="Pfam" id="PF07478">
    <property type="entry name" value="Dala_Dala_lig_C"/>
    <property type="match status" value="1"/>
</dbReference>
<dbReference type="UniPathway" id="UPA00219"/>
<comment type="catalytic activity">
    <reaction evidence="13 14">
        <text>2 D-alanine + ATP = D-alanyl-D-alanine + ADP + phosphate + H(+)</text>
        <dbReference type="Rhea" id="RHEA:11224"/>
        <dbReference type="ChEBI" id="CHEBI:15378"/>
        <dbReference type="ChEBI" id="CHEBI:30616"/>
        <dbReference type="ChEBI" id="CHEBI:43474"/>
        <dbReference type="ChEBI" id="CHEBI:57416"/>
        <dbReference type="ChEBI" id="CHEBI:57822"/>
        <dbReference type="ChEBI" id="CHEBI:456216"/>
        <dbReference type="EC" id="6.3.2.4"/>
    </reaction>
</comment>
<evidence type="ECO:0000256" key="7">
    <source>
        <dbReference type="ARBA" id="ARBA00022598"/>
    </source>
</evidence>
<keyword evidence="7 14" id="KW-0436">Ligase</keyword>
<dbReference type="GO" id="GO:0071555">
    <property type="term" value="P:cell wall organization"/>
    <property type="evidence" value="ECO:0007669"/>
    <property type="project" value="UniProtKB-KW"/>
</dbReference>
<proteinExistence type="inferred from homology"/>
<dbReference type="InterPro" id="IPR011095">
    <property type="entry name" value="Dala_Dala_lig_C"/>
</dbReference>
<gene>
    <name evidence="14" type="primary">ddl</name>
    <name evidence="19" type="ORF">EQU50_05550</name>
</gene>
<sequence>MQKKHVAVLMGGWSSEREVSLSSGVKVVKALKELGYWVTPIDVTRSLPDLVQLLTDVKPNIVFNALHGVGGEDGVIQGVLEMMQIPYTHSGVTASAIAMNKVLSRQIFIQHEIPVPADKVISFDDLKAAHPMDFPYVIKPIGEGSSRGVSIIYTETDYQNALNNWTFGDQVLVEKYIPGREIQVSIINGKAVGAIELRVKDGYYDYDAKYTPGRAQHLMPAPLDAGALGTVSRLSEKAYHALGCRSVCRADFRYDDTAPDPTFYLLEMNTQPGMTPTSLVPETVGYYGMSFNQLVQLLIDTACCDGDIVSA</sequence>
<keyword evidence="11 14" id="KW-0573">Peptidoglycan synthesis</keyword>
<feature type="binding site" evidence="16">
    <location>
        <position position="267"/>
    </location>
    <ligand>
        <name>Mg(2+)</name>
        <dbReference type="ChEBI" id="CHEBI:18420"/>
        <label>2</label>
    </ligand>
</feature>
<evidence type="ECO:0000256" key="10">
    <source>
        <dbReference type="ARBA" id="ARBA00022960"/>
    </source>
</evidence>
<dbReference type="PANTHER" id="PTHR23132:SF23">
    <property type="entry name" value="D-ALANINE--D-ALANINE LIGASE B"/>
    <property type="match status" value="1"/>
</dbReference>
<keyword evidence="16" id="KW-0479">Metal-binding</keyword>
<dbReference type="PIRSF" id="PIRSF039102">
    <property type="entry name" value="Ddl/VanB"/>
    <property type="match status" value="1"/>
</dbReference>
<dbReference type="InterPro" id="IPR016185">
    <property type="entry name" value="PreATP-grasp_dom_sf"/>
</dbReference>
<evidence type="ECO:0000313" key="19">
    <source>
        <dbReference type="EMBL" id="RZI45895.1"/>
    </source>
</evidence>
<organism evidence="19 20">
    <name type="scientific">Candidatus Finniella inopinata</name>
    <dbReference type="NCBI Taxonomy" id="1696036"/>
    <lineage>
        <taxon>Bacteria</taxon>
        <taxon>Pseudomonadati</taxon>
        <taxon>Pseudomonadota</taxon>
        <taxon>Alphaproteobacteria</taxon>
        <taxon>Holosporales</taxon>
        <taxon>Candidatus Paracaedibacteraceae</taxon>
        <taxon>Candidatus Finniella</taxon>
    </lineage>
</organism>
<feature type="binding site" evidence="16">
    <location>
        <position position="251"/>
    </location>
    <ligand>
        <name>Mg(2+)</name>
        <dbReference type="ChEBI" id="CHEBI:18420"/>
        <label>1</label>
    </ligand>
</feature>
<dbReference type="RefSeq" id="WP_130154146.1">
    <property type="nucleotide sequence ID" value="NZ_SCFB01000006.1"/>
</dbReference>
<evidence type="ECO:0000256" key="12">
    <source>
        <dbReference type="ARBA" id="ARBA00023316"/>
    </source>
</evidence>
<comment type="subcellular location">
    <subcellularLocation>
        <location evidence="3 14">Cytoplasm</location>
    </subcellularLocation>
</comment>
<feature type="domain" description="ATP-grasp" evidence="18">
    <location>
        <begin position="105"/>
        <end position="300"/>
    </location>
</feature>
<comment type="similarity">
    <text evidence="4 14">Belongs to the D-alanine--D-alanine ligase family.</text>
</comment>
<feature type="binding site" evidence="16">
    <location>
        <position position="267"/>
    </location>
    <ligand>
        <name>Mg(2+)</name>
        <dbReference type="ChEBI" id="CHEBI:18420"/>
        <label>1</label>
    </ligand>
</feature>
<feature type="active site" evidence="15">
    <location>
        <position position="16"/>
    </location>
</feature>
<feature type="binding site" evidence="16">
    <location>
        <position position="269"/>
    </location>
    <ligand>
        <name>Mg(2+)</name>
        <dbReference type="ChEBI" id="CHEBI:18420"/>
        <label>2</label>
    </ligand>
</feature>
<evidence type="ECO:0000256" key="6">
    <source>
        <dbReference type="ARBA" id="ARBA00022490"/>
    </source>
</evidence>
<dbReference type="EMBL" id="SCFB01000006">
    <property type="protein sequence ID" value="RZI45895.1"/>
    <property type="molecule type" value="Genomic_DNA"/>
</dbReference>
<comment type="cofactor">
    <cofactor evidence="16">
        <name>Mg(2+)</name>
        <dbReference type="ChEBI" id="CHEBI:18420"/>
    </cofactor>
    <cofactor evidence="16">
        <name>Mn(2+)</name>
        <dbReference type="ChEBI" id="CHEBI:29035"/>
    </cofactor>
    <text evidence="16">Binds 2 magnesium or manganese ions per subunit.</text>
</comment>
<dbReference type="InterPro" id="IPR005905">
    <property type="entry name" value="D_ala_D_ala"/>
</dbReference>
<evidence type="ECO:0000256" key="2">
    <source>
        <dbReference type="ARBA" id="ARBA00003921"/>
    </source>
</evidence>
<dbReference type="HAMAP" id="MF_00047">
    <property type="entry name" value="Dala_Dala_lig"/>
    <property type="match status" value="1"/>
</dbReference>
<evidence type="ECO:0000313" key="20">
    <source>
        <dbReference type="Proteomes" id="UP000293550"/>
    </source>
</evidence>
<evidence type="ECO:0000256" key="8">
    <source>
        <dbReference type="ARBA" id="ARBA00022741"/>
    </source>
</evidence>
<keyword evidence="9 17" id="KW-0067">ATP-binding</keyword>
<dbReference type="GO" id="GO:0008716">
    <property type="term" value="F:D-alanine-D-alanine ligase activity"/>
    <property type="evidence" value="ECO:0007669"/>
    <property type="project" value="UniProtKB-UniRule"/>
</dbReference>
<evidence type="ECO:0000256" key="9">
    <source>
        <dbReference type="ARBA" id="ARBA00022840"/>
    </source>
</evidence>
<dbReference type="AlphaFoldDB" id="A0A4Q7DIH4"/>
<dbReference type="GO" id="GO:0046872">
    <property type="term" value="F:metal ion binding"/>
    <property type="evidence" value="ECO:0007669"/>
    <property type="project" value="UniProtKB-KW"/>
</dbReference>
<dbReference type="NCBIfam" id="TIGR01205">
    <property type="entry name" value="D_ala_D_alaTIGR"/>
    <property type="match status" value="1"/>
</dbReference>
<dbReference type="Gene3D" id="3.30.1490.20">
    <property type="entry name" value="ATP-grasp fold, A domain"/>
    <property type="match status" value="1"/>
</dbReference>
<comment type="function">
    <text evidence="2 14">Cell wall formation.</text>
</comment>
<evidence type="ECO:0000256" key="13">
    <source>
        <dbReference type="ARBA" id="ARBA00047614"/>
    </source>
</evidence>
<dbReference type="NCBIfam" id="NF002378">
    <property type="entry name" value="PRK01372.1"/>
    <property type="match status" value="1"/>
</dbReference>
<keyword evidence="12 14" id="KW-0961">Cell wall biogenesis/degradation</keyword>
<evidence type="ECO:0000256" key="4">
    <source>
        <dbReference type="ARBA" id="ARBA00010871"/>
    </source>
</evidence>
<keyword evidence="6 14" id="KW-0963">Cytoplasm</keyword>
<feature type="active site" evidence="15">
    <location>
        <position position="145"/>
    </location>
</feature>
<dbReference type="GO" id="GO:0005524">
    <property type="term" value="F:ATP binding"/>
    <property type="evidence" value="ECO:0007669"/>
    <property type="project" value="UniProtKB-UniRule"/>
</dbReference>
<dbReference type="SUPFAM" id="SSF52440">
    <property type="entry name" value="PreATP-grasp domain"/>
    <property type="match status" value="1"/>
</dbReference>
<dbReference type="SUPFAM" id="SSF56059">
    <property type="entry name" value="Glutathione synthetase ATP-binding domain-like"/>
    <property type="match status" value="1"/>
</dbReference>
<accession>A0A4Q7DIH4</accession>
<dbReference type="InterPro" id="IPR011761">
    <property type="entry name" value="ATP-grasp"/>
</dbReference>
<evidence type="ECO:0000256" key="17">
    <source>
        <dbReference type="PROSITE-ProRule" id="PRU00409"/>
    </source>
</evidence>
<dbReference type="GO" id="GO:0005737">
    <property type="term" value="C:cytoplasm"/>
    <property type="evidence" value="ECO:0007669"/>
    <property type="project" value="UniProtKB-SubCell"/>
</dbReference>
<dbReference type="GO" id="GO:0009252">
    <property type="term" value="P:peptidoglycan biosynthetic process"/>
    <property type="evidence" value="ECO:0007669"/>
    <property type="project" value="UniProtKB-UniRule"/>
</dbReference>
<feature type="active site" evidence="15">
    <location>
        <position position="278"/>
    </location>
</feature>
<protein>
    <recommendedName>
        <fullName evidence="5 14">D-alanine--D-alanine ligase</fullName>
        <ecNumber evidence="5 14">6.3.2.4</ecNumber>
    </recommendedName>
    <alternativeName>
        <fullName evidence="14">D-Ala-D-Ala ligase</fullName>
    </alternativeName>
    <alternativeName>
        <fullName evidence="14">D-alanylalanine synthetase</fullName>
    </alternativeName>
</protein>
<evidence type="ECO:0000256" key="5">
    <source>
        <dbReference type="ARBA" id="ARBA00012216"/>
    </source>
</evidence>
<dbReference type="PROSITE" id="PS00843">
    <property type="entry name" value="DALA_DALA_LIGASE_1"/>
    <property type="match status" value="1"/>
</dbReference>
<dbReference type="OrthoDB" id="9813261at2"/>
<keyword evidence="16" id="KW-0460">Magnesium</keyword>
<reference evidence="19 20" key="1">
    <citation type="submission" date="2018-10" db="EMBL/GenBank/DDBJ databases">
        <title>An updated phylogeny of the Alphaproteobacteria reveals that the parasitic Rickettsiales and Holosporales have independent origins.</title>
        <authorList>
            <person name="Munoz-Gomez S.A."/>
            <person name="Hess S."/>
            <person name="Burger G."/>
            <person name="Lang B.F."/>
            <person name="Susko E."/>
            <person name="Slamovits C.H."/>
            <person name="Roger A.J."/>
        </authorList>
    </citation>
    <scope>NUCLEOTIDE SEQUENCE [LARGE SCALE GENOMIC DNA]</scope>
    <source>
        <strain evidence="19">HOLO01</strain>
    </source>
</reference>
<dbReference type="EC" id="6.3.2.4" evidence="5 14"/>
<keyword evidence="8 17" id="KW-0547">Nucleotide-binding</keyword>
<evidence type="ECO:0000256" key="1">
    <source>
        <dbReference type="ARBA" id="ARBA00001936"/>
    </source>
</evidence>
<dbReference type="Proteomes" id="UP000293550">
    <property type="component" value="Unassembled WGS sequence"/>
</dbReference>
<keyword evidence="10 14" id="KW-0133">Cell shape</keyword>
<evidence type="ECO:0000256" key="3">
    <source>
        <dbReference type="ARBA" id="ARBA00004496"/>
    </source>
</evidence>
<evidence type="ECO:0000256" key="11">
    <source>
        <dbReference type="ARBA" id="ARBA00022984"/>
    </source>
</evidence>
<evidence type="ECO:0000256" key="16">
    <source>
        <dbReference type="PIRSR" id="PIRSR039102-3"/>
    </source>
</evidence>
<dbReference type="Gene3D" id="3.30.470.20">
    <property type="entry name" value="ATP-grasp fold, B domain"/>
    <property type="match status" value="1"/>
</dbReference>
<evidence type="ECO:0000256" key="15">
    <source>
        <dbReference type="PIRSR" id="PIRSR039102-1"/>
    </source>
</evidence>
<dbReference type="GO" id="GO:0008360">
    <property type="term" value="P:regulation of cell shape"/>
    <property type="evidence" value="ECO:0007669"/>
    <property type="project" value="UniProtKB-KW"/>
</dbReference>
<dbReference type="InterPro" id="IPR013815">
    <property type="entry name" value="ATP_grasp_subdomain_1"/>
</dbReference>
<comment type="caution">
    <text evidence="19">The sequence shown here is derived from an EMBL/GenBank/DDBJ whole genome shotgun (WGS) entry which is preliminary data.</text>
</comment>
<dbReference type="InterPro" id="IPR011127">
    <property type="entry name" value="Dala_Dala_lig_N"/>
</dbReference>
<keyword evidence="16" id="KW-0464">Manganese</keyword>
<name>A0A4Q7DIH4_9PROT</name>
<dbReference type="PANTHER" id="PTHR23132">
    <property type="entry name" value="D-ALANINE--D-ALANINE LIGASE"/>
    <property type="match status" value="1"/>
</dbReference>
<comment type="cofactor">
    <cofactor evidence="1">
        <name>Mn(2+)</name>
        <dbReference type="ChEBI" id="CHEBI:29035"/>
    </cofactor>
</comment>
<keyword evidence="20" id="KW-1185">Reference proteome</keyword>
<dbReference type="PROSITE" id="PS50975">
    <property type="entry name" value="ATP_GRASP"/>
    <property type="match status" value="1"/>
</dbReference>
<dbReference type="PROSITE" id="PS00844">
    <property type="entry name" value="DALA_DALA_LIGASE_2"/>
    <property type="match status" value="1"/>
</dbReference>
<comment type="pathway">
    <text evidence="14">Cell wall biogenesis; peptidoglycan biosynthesis.</text>
</comment>
<dbReference type="InterPro" id="IPR000291">
    <property type="entry name" value="D-Ala_lig_Van_CS"/>
</dbReference>
<dbReference type="Gene3D" id="3.40.50.20">
    <property type="match status" value="1"/>
</dbReference>